<dbReference type="Proteomes" id="UP000023152">
    <property type="component" value="Unassembled WGS sequence"/>
</dbReference>
<dbReference type="NCBIfam" id="TIGR00756">
    <property type="entry name" value="PPR"/>
    <property type="match status" value="1"/>
</dbReference>
<dbReference type="EMBL" id="ASPP01020156">
    <property type="protein sequence ID" value="ETO14223.1"/>
    <property type="molecule type" value="Genomic_DNA"/>
</dbReference>
<comment type="caution">
    <text evidence="2">The sequence shown here is derived from an EMBL/GenBank/DDBJ whole genome shotgun (WGS) entry which is preliminary data.</text>
</comment>
<evidence type="ECO:0000313" key="2">
    <source>
        <dbReference type="EMBL" id="ETO14223.1"/>
    </source>
</evidence>
<name>X6MJN1_RETFI</name>
<dbReference type="PANTHER" id="PTHR47936:SF1">
    <property type="entry name" value="PENTATRICOPEPTIDE REPEAT-CONTAINING PROTEIN GUN1, CHLOROPLASTIC"/>
    <property type="match status" value="1"/>
</dbReference>
<keyword evidence="3" id="KW-1185">Reference proteome</keyword>
<keyword evidence="1" id="KW-0677">Repeat</keyword>
<sequence length="630" mass="73768">MSFLIGPSVSCIKLWGRKNVIPKLAKRFFVYGQLMEKKAKFRKELSERMEDEAEVKRIIKTGIDSKALQRLAKLKEDIEKCDNSKKMWDVMNTGSELLASLPVKEVINIYKMALDKSGNIMKDADLVCDILQIGQQRHDLYQRKDLYEEVIQVLIGLGRMDLALRYFEQMKHLYISHNHKSLGPTIALYNRMLNACMQVDMMQQCVQLYEEMYNVFGIRPNVDTYKIMLHVTQRLRRRTAFFQFYHVLESRLFPVDHTENENANGRTLLLRTTEQYELLDALLQMYGQTHEIDNMLAAMDKFYGNGNDNSSGVDTMVEYNFKHVFVIANTYLQLNRPNEALDWLSKPLQQRCNEETTAKILTLKTLCFLQLHRCDDIAAIKANDQWLLDRVHWSHKCTCRHILYHAWLDVYLYEHRHTHWKISIPFFDTLIQEFAMSQDGTLDDVNIDINECRQNLFWGCDISLLLSSSSLQTNQYTTDASVSQIRDTKSSQKTWYLDISNANELEIRFLLRYIFAFQRNKWLQHFHIGATCSVTLYGGLDTTFDDNTNAICKDLIVLDELKQWKVIENMPANEKNEGENNDNLIIRKTNDFAGHKVWVIQDHFIQCFLKLFQNEDLSFAPDHIVCLSSK</sequence>
<dbReference type="SUPFAM" id="SSF48452">
    <property type="entry name" value="TPR-like"/>
    <property type="match status" value="1"/>
</dbReference>
<dbReference type="Gene3D" id="1.25.40.10">
    <property type="entry name" value="Tetratricopeptide repeat domain"/>
    <property type="match status" value="1"/>
</dbReference>
<dbReference type="InterPro" id="IPR011990">
    <property type="entry name" value="TPR-like_helical_dom_sf"/>
</dbReference>
<dbReference type="GO" id="GO:0009507">
    <property type="term" value="C:chloroplast"/>
    <property type="evidence" value="ECO:0007669"/>
    <property type="project" value="TreeGrafter"/>
</dbReference>
<gene>
    <name evidence="2" type="ORF">RFI_23144</name>
</gene>
<dbReference type="InterPro" id="IPR002885">
    <property type="entry name" value="PPR_rpt"/>
</dbReference>
<accession>X6MJN1</accession>
<evidence type="ECO:0008006" key="4">
    <source>
        <dbReference type="Google" id="ProtNLM"/>
    </source>
</evidence>
<dbReference type="Pfam" id="PF13041">
    <property type="entry name" value="PPR_2"/>
    <property type="match status" value="1"/>
</dbReference>
<reference evidence="2 3" key="1">
    <citation type="journal article" date="2013" name="Curr. Biol.">
        <title>The Genome of the Foraminiferan Reticulomyxa filosa.</title>
        <authorList>
            <person name="Glockner G."/>
            <person name="Hulsmann N."/>
            <person name="Schleicher M."/>
            <person name="Noegel A.A."/>
            <person name="Eichinger L."/>
            <person name="Gallinger C."/>
            <person name="Pawlowski J."/>
            <person name="Sierra R."/>
            <person name="Euteneuer U."/>
            <person name="Pillet L."/>
            <person name="Moustafa A."/>
            <person name="Platzer M."/>
            <person name="Groth M."/>
            <person name="Szafranski K."/>
            <person name="Schliwa M."/>
        </authorList>
    </citation>
    <scope>NUCLEOTIDE SEQUENCE [LARGE SCALE GENOMIC DNA]</scope>
</reference>
<evidence type="ECO:0000313" key="3">
    <source>
        <dbReference type="Proteomes" id="UP000023152"/>
    </source>
</evidence>
<evidence type="ECO:0000256" key="1">
    <source>
        <dbReference type="ARBA" id="ARBA00022737"/>
    </source>
</evidence>
<proteinExistence type="predicted"/>
<dbReference type="AlphaFoldDB" id="X6MJN1"/>
<protein>
    <recommendedName>
        <fullName evidence="4">Pentacotripeptide-repeat region of PRORP domain-containing protein</fullName>
    </recommendedName>
</protein>
<organism evidence="2 3">
    <name type="scientific">Reticulomyxa filosa</name>
    <dbReference type="NCBI Taxonomy" id="46433"/>
    <lineage>
        <taxon>Eukaryota</taxon>
        <taxon>Sar</taxon>
        <taxon>Rhizaria</taxon>
        <taxon>Retaria</taxon>
        <taxon>Foraminifera</taxon>
        <taxon>Monothalamids</taxon>
        <taxon>Reticulomyxidae</taxon>
        <taxon>Reticulomyxa</taxon>
    </lineage>
</organism>
<dbReference type="PANTHER" id="PTHR47936">
    <property type="entry name" value="PPR_LONG DOMAIN-CONTAINING PROTEIN"/>
    <property type="match status" value="1"/>
</dbReference>
<dbReference type="GO" id="GO:0031930">
    <property type="term" value="P:mitochondria-nucleus signaling pathway"/>
    <property type="evidence" value="ECO:0007669"/>
    <property type="project" value="TreeGrafter"/>
</dbReference>